<evidence type="ECO:0000256" key="3">
    <source>
        <dbReference type="ARBA" id="ARBA00022801"/>
    </source>
</evidence>
<dbReference type="GO" id="GO:0046872">
    <property type="term" value="F:metal ion binding"/>
    <property type="evidence" value="ECO:0007669"/>
    <property type="project" value="UniProtKB-KW"/>
</dbReference>
<dbReference type="PANTHER" id="PTHR30471">
    <property type="entry name" value="DNA REPAIR PROTEIN RADC"/>
    <property type="match status" value="1"/>
</dbReference>
<dbReference type="InterPro" id="IPR001405">
    <property type="entry name" value="UPF0758"/>
</dbReference>
<sequence length="148" mass="16698">MIIPELALSVSLNKNVILEELPIIKNTIDTVLILRELYTKDTFLWKEEVILLCLNMNRQIIGYHKVSLGGMTSSVLDVRTIFTVALQSLAVAIIITHNHPSGNKNPSVQDIEVTEQIKKAGDILNIPLLDHIIITQNDYYSFKSNQML</sequence>
<dbReference type="RefSeq" id="WP_006262942.1">
    <property type="nucleotide sequence ID" value="NZ_JH590837.1"/>
</dbReference>
<dbReference type="PROSITE" id="PS01302">
    <property type="entry name" value="UPF0758"/>
    <property type="match status" value="1"/>
</dbReference>
<dbReference type="Pfam" id="PF04002">
    <property type="entry name" value="RadC"/>
    <property type="match status" value="1"/>
</dbReference>
<organism evidence="7 8">
    <name type="scientific">Myroides odoratimimus CIP 101113</name>
    <dbReference type="NCBI Taxonomy" id="883154"/>
    <lineage>
        <taxon>Bacteria</taxon>
        <taxon>Pseudomonadati</taxon>
        <taxon>Bacteroidota</taxon>
        <taxon>Flavobacteriia</taxon>
        <taxon>Flavobacteriales</taxon>
        <taxon>Flavobacteriaceae</taxon>
        <taxon>Myroides</taxon>
    </lineage>
</organism>
<dbReference type="CDD" id="cd08071">
    <property type="entry name" value="MPN_DUF2466"/>
    <property type="match status" value="1"/>
</dbReference>
<keyword evidence="5" id="KW-0482">Metalloprotease</keyword>
<keyword evidence="2" id="KW-0479">Metal-binding</keyword>
<keyword evidence="3" id="KW-0378">Hydrolase</keyword>
<evidence type="ECO:0000256" key="1">
    <source>
        <dbReference type="ARBA" id="ARBA00022670"/>
    </source>
</evidence>
<dbReference type="InterPro" id="IPR037518">
    <property type="entry name" value="MPN"/>
</dbReference>
<gene>
    <name evidence="7" type="ORF">HMPREF9715_00890</name>
</gene>
<dbReference type="InterPro" id="IPR025657">
    <property type="entry name" value="RadC_JAB"/>
</dbReference>
<evidence type="ECO:0000256" key="2">
    <source>
        <dbReference type="ARBA" id="ARBA00022723"/>
    </source>
</evidence>
<feature type="domain" description="MPN" evidence="6">
    <location>
        <begin position="26"/>
        <end position="148"/>
    </location>
</feature>
<reference evidence="7 8" key="1">
    <citation type="submission" date="2011-11" db="EMBL/GenBank/DDBJ databases">
        <title>The Genome Sequence of Myroides odoratimimus CIP 101113.</title>
        <authorList>
            <person name="Earl A."/>
            <person name="Ward D."/>
            <person name="Feldgarden M."/>
            <person name="Gevers D."/>
            <person name="Huys G."/>
            <person name="Young S.K."/>
            <person name="Zeng Q."/>
            <person name="Gargeya S."/>
            <person name="Fitzgerald M."/>
            <person name="Haas B."/>
            <person name="Abouelleil A."/>
            <person name="Alvarado L."/>
            <person name="Arachchi H.M."/>
            <person name="Berlin A."/>
            <person name="Brown A."/>
            <person name="Chapman S.B."/>
            <person name="Chen Z."/>
            <person name="Dunbar C."/>
            <person name="Freedman E."/>
            <person name="Gearin G."/>
            <person name="Goldberg J."/>
            <person name="Griggs A."/>
            <person name="Gujja S."/>
            <person name="Heiman D."/>
            <person name="Howarth C."/>
            <person name="Larson L."/>
            <person name="Lui A."/>
            <person name="MacDonald P.J.P."/>
            <person name="Montmayeur A."/>
            <person name="Murphy C."/>
            <person name="Neiman D."/>
            <person name="Pearson M."/>
            <person name="Priest M."/>
            <person name="Roberts A."/>
            <person name="Saif S."/>
            <person name="Shea T."/>
            <person name="Shenoy N."/>
            <person name="Sisk P."/>
            <person name="Stolte C."/>
            <person name="Sykes S."/>
            <person name="Wortman J."/>
            <person name="Nusbaum C."/>
            <person name="Birren B."/>
        </authorList>
    </citation>
    <scope>NUCLEOTIDE SEQUENCE [LARGE SCALE GENOMIC DNA]</scope>
    <source>
        <strain evidence="7 8">CIP 101113</strain>
    </source>
</reference>
<keyword evidence="4" id="KW-0862">Zinc</keyword>
<dbReference type="PANTHER" id="PTHR30471:SF3">
    <property type="entry name" value="UPF0758 PROTEIN YEES-RELATED"/>
    <property type="match status" value="1"/>
</dbReference>
<dbReference type="InterPro" id="IPR020891">
    <property type="entry name" value="UPF0758_CS"/>
</dbReference>
<comment type="caution">
    <text evidence="7">The sequence shown here is derived from an EMBL/GenBank/DDBJ whole genome shotgun (WGS) entry which is preliminary data.</text>
</comment>
<accession>A0AAV3F5T9</accession>
<dbReference type="AlphaFoldDB" id="A0AAV3F5T9"/>
<evidence type="ECO:0000313" key="8">
    <source>
        <dbReference type="Proteomes" id="UP000004834"/>
    </source>
</evidence>
<dbReference type="GO" id="GO:0006508">
    <property type="term" value="P:proteolysis"/>
    <property type="evidence" value="ECO:0007669"/>
    <property type="project" value="UniProtKB-KW"/>
</dbReference>
<dbReference type="EMBL" id="AGEE01000008">
    <property type="protein sequence ID" value="EHO13816.1"/>
    <property type="molecule type" value="Genomic_DNA"/>
</dbReference>
<evidence type="ECO:0000259" key="6">
    <source>
        <dbReference type="PROSITE" id="PS50249"/>
    </source>
</evidence>
<dbReference type="Gene3D" id="3.40.140.10">
    <property type="entry name" value="Cytidine Deaminase, domain 2"/>
    <property type="match status" value="1"/>
</dbReference>
<protein>
    <recommendedName>
        <fullName evidence="6">MPN domain-containing protein</fullName>
    </recommendedName>
</protein>
<evidence type="ECO:0000256" key="4">
    <source>
        <dbReference type="ARBA" id="ARBA00022833"/>
    </source>
</evidence>
<dbReference type="Proteomes" id="UP000004834">
    <property type="component" value="Unassembled WGS sequence"/>
</dbReference>
<dbReference type="GO" id="GO:0008237">
    <property type="term" value="F:metallopeptidase activity"/>
    <property type="evidence" value="ECO:0007669"/>
    <property type="project" value="UniProtKB-KW"/>
</dbReference>
<name>A0AAV3F5T9_9FLAO</name>
<dbReference type="PROSITE" id="PS50249">
    <property type="entry name" value="MPN"/>
    <property type="match status" value="1"/>
</dbReference>
<proteinExistence type="predicted"/>
<evidence type="ECO:0000313" key="7">
    <source>
        <dbReference type="EMBL" id="EHO13816.1"/>
    </source>
</evidence>
<evidence type="ECO:0000256" key="5">
    <source>
        <dbReference type="ARBA" id="ARBA00023049"/>
    </source>
</evidence>
<keyword evidence="1" id="KW-0645">Protease</keyword>